<evidence type="ECO:0000256" key="3">
    <source>
        <dbReference type="ARBA" id="ARBA00022980"/>
    </source>
</evidence>
<dbReference type="GO" id="GO:0003725">
    <property type="term" value="F:double-stranded RNA binding"/>
    <property type="evidence" value="ECO:0007669"/>
    <property type="project" value="InterPro"/>
</dbReference>
<dbReference type="InterPro" id="IPR044444">
    <property type="entry name" value="Ribosomal_mL44_DSRM_metazoa"/>
</dbReference>
<evidence type="ECO:0000256" key="4">
    <source>
        <dbReference type="ARBA" id="ARBA00023128"/>
    </source>
</evidence>
<evidence type="ECO:0000259" key="9">
    <source>
        <dbReference type="Pfam" id="PF22935"/>
    </source>
</evidence>
<comment type="subcellular location">
    <subcellularLocation>
        <location evidence="1">Mitochondrion</location>
    </subcellularLocation>
</comment>
<organism evidence="10">
    <name type="scientific">Caligus clemensi</name>
    <name type="common">Sea louse</name>
    <dbReference type="NCBI Taxonomy" id="344056"/>
    <lineage>
        <taxon>Eukaryota</taxon>
        <taxon>Metazoa</taxon>
        <taxon>Ecdysozoa</taxon>
        <taxon>Arthropoda</taxon>
        <taxon>Crustacea</taxon>
        <taxon>Multicrustacea</taxon>
        <taxon>Hexanauplia</taxon>
        <taxon>Copepoda</taxon>
        <taxon>Siphonostomatoida</taxon>
        <taxon>Caligidae</taxon>
        <taxon>Caligus</taxon>
    </lineage>
</organism>
<evidence type="ECO:0000259" key="8">
    <source>
        <dbReference type="Pfam" id="PF22892"/>
    </source>
</evidence>
<evidence type="ECO:0000313" key="10">
    <source>
        <dbReference type="EMBL" id="ACO15688.1"/>
    </source>
</evidence>
<dbReference type="Gene3D" id="3.30.160.20">
    <property type="match status" value="1"/>
</dbReference>
<dbReference type="Pfam" id="PF22892">
    <property type="entry name" value="DSRM_MRPL44"/>
    <property type="match status" value="1"/>
</dbReference>
<dbReference type="InterPro" id="IPR055189">
    <property type="entry name" value="RM44_endonuclase"/>
</dbReference>
<dbReference type="AlphaFoldDB" id="C1C335"/>
<dbReference type="Pfam" id="PF22935">
    <property type="entry name" value="RM44_endonuclase"/>
    <property type="match status" value="1"/>
</dbReference>
<keyword evidence="3 10" id="KW-0689">Ribosomal protein</keyword>
<dbReference type="InterPro" id="IPR036389">
    <property type="entry name" value="RNase_III_sf"/>
</dbReference>
<feature type="domain" description="Large ribosomal subunit protein mL44 endonuclease" evidence="9">
    <location>
        <begin position="69"/>
        <end position="197"/>
    </location>
</feature>
<accession>C1C335</accession>
<keyword evidence="2" id="KW-0809">Transit peptide</keyword>
<evidence type="ECO:0000256" key="2">
    <source>
        <dbReference type="ARBA" id="ARBA00022946"/>
    </source>
</evidence>
<dbReference type="CDD" id="cd19874">
    <property type="entry name" value="DSRM_MRPL44"/>
    <property type="match status" value="1"/>
</dbReference>
<keyword evidence="4" id="KW-0496">Mitochondrion</keyword>
<dbReference type="GO" id="GO:0005739">
    <property type="term" value="C:mitochondrion"/>
    <property type="evidence" value="ECO:0007669"/>
    <property type="project" value="UniProtKB-SubCell"/>
</dbReference>
<comment type="similarity">
    <text evidence="6">Belongs to the ribonuclease III family. Mitochondrion-specific ribosomal protein mL44 subfamily.</text>
</comment>
<evidence type="ECO:0000256" key="7">
    <source>
        <dbReference type="ARBA" id="ARBA00035187"/>
    </source>
</evidence>
<name>C1C335_CALCM</name>
<dbReference type="GO" id="GO:0005840">
    <property type="term" value="C:ribosome"/>
    <property type="evidence" value="ECO:0007669"/>
    <property type="project" value="UniProtKB-KW"/>
</dbReference>
<evidence type="ECO:0000256" key="6">
    <source>
        <dbReference type="ARBA" id="ARBA00024034"/>
    </source>
</evidence>
<dbReference type="GO" id="GO:0004525">
    <property type="term" value="F:ribonuclease III activity"/>
    <property type="evidence" value="ECO:0007669"/>
    <property type="project" value="InterPro"/>
</dbReference>
<dbReference type="GO" id="GO:0006396">
    <property type="term" value="P:RNA processing"/>
    <property type="evidence" value="ECO:0007669"/>
    <property type="project" value="InterPro"/>
</dbReference>
<reference evidence="10" key="1">
    <citation type="submission" date="2009-03" db="EMBL/GenBank/DDBJ databases">
        <title>Caligus clemensi ESTs and full-length cDNAs.</title>
        <authorList>
            <person name="Yasuike M."/>
            <person name="von Schalburg K."/>
            <person name="Cooper G."/>
            <person name="Leong J."/>
            <person name="Jones S.R.M."/>
            <person name="Koop B.F."/>
        </authorList>
    </citation>
    <scope>NUCLEOTIDE SEQUENCE</scope>
    <source>
        <tissue evidence="10">Whole</tissue>
    </source>
</reference>
<evidence type="ECO:0000256" key="5">
    <source>
        <dbReference type="ARBA" id="ARBA00023274"/>
    </source>
</evidence>
<keyword evidence="5" id="KW-0687">Ribonucleoprotein</keyword>
<gene>
    <name evidence="10" type="primary">RM44</name>
</gene>
<dbReference type="GO" id="GO:1990904">
    <property type="term" value="C:ribonucleoprotein complex"/>
    <property type="evidence" value="ECO:0007669"/>
    <property type="project" value="UniProtKB-KW"/>
</dbReference>
<feature type="domain" description="Large ribosomal subunit protein mL44 dsRNA binding" evidence="8">
    <location>
        <begin position="229"/>
        <end position="312"/>
    </location>
</feature>
<dbReference type="SUPFAM" id="SSF69065">
    <property type="entry name" value="RNase III domain-like"/>
    <property type="match status" value="1"/>
</dbReference>
<dbReference type="Gene3D" id="1.10.1520.10">
    <property type="entry name" value="Ribonuclease III domain"/>
    <property type="match status" value="1"/>
</dbReference>
<evidence type="ECO:0000256" key="1">
    <source>
        <dbReference type="ARBA" id="ARBA00004173"/>
    </source>
</evidence>
<sequence length="327" mass="37020">MNVFCRSTTKLRHFANVCKEHSQVRHYKGRHVRPSLIDFNERQKKIDTSKDLFNESKHYRRALFADWSYDSELFALGARLRESFDSELLREAFRDPSFYCVPQKEKIDVSLSSAVESNVRLAESGEKLVRDHLDAFLRESFPKVPEEGISAILEHLMSAPVLAFLALHIGLKDLLVAEEYPPNRSSLVNAFHALIGAHAESGNDSMQTQQLVVDLVAVQLVGVDLHDIWKITNPMEMLAGYLGSEGIPEPRLQWVSGRNTVLASYHVGIYSKQTLIGECTGESVGIATELAAIDALRRIFDTDVSKRNIDFRVSIPIIEDRPRWSQK</sequence>
<dbReference type="EMBL" id="BT081264">
    <property type="protein sequence ID" value="ACO15688.1"/>
    <property type="molecule type" value="mRNA"/>
</dbReference>
<protein>
    <recommendedName>
        <fullName evidence="7">Large ribosomal subunit protein mL44</fullName>
    </recommendedName>
</protein>
<proteinExistence type="evidence at transcript level"/>